<organism evidence="1 2">
    <name type="scientific">Citrus unshiu</name>
    <name type="common">Satsuma mandarin</name>
    <name type="synonym">Citrus nobilis var. unshiu</name>
    <dbReference type="NCBI Taxonomy" id="55188"/>
    <lineage>
        <taxon>Eukaryota</taxon>
        <taxon>Viridiplantae</taxon>
        <taxon>Streptophyta</taxon>
        <taxon>Embryophyta</taxon>
        <taxon>Tracheophyta</taxon>
        <taxon>Spermatophyta</taxon>
        <taxon>Magnoliopsida</taxon>
        <taxon>eudicotyledons</taxon>
        <taxon>Gunneridae</taxon>
        <taxon>Pentapetalae</taxon>
        <taxon>rosids</taxon>
        <taxon>malvids</taxon>
        <taxon>Sapindales</taxon>
        <taxon>Rutaceae</taxon>
        <taxon>Aurantioideae</taxon>
        <taxon>Citrus</taxon>
    </lineage>
</organism>
<comment type="caution">
    <text evidence="1">The sequence shown here is derived from an EMBL/GenBank/DDBJ whole genome shotgun (WGS) entry which is preliminary data.</text>
</comment>
<accession>A0A2H5QFR7</accession>
<dbReference type="EMBL" id="BDQV01000355">
    <property type="protein sequence ID" value="GAY63477.1"/>
    <property type="molecule type" value="Genomic_DNA"/>
</dbReference>
<evidence type="ECO:0000313" key="1">
    <source>
        <dbReference type="EMBL" id="GAY63477.1"/>
    </source>
</evidence>
<evidence type="ECO:0000313" key="2">
    <source>
        <dbReference type="Proteomes" id="UP000236630"/>
    </source>
</evidence>
<dbReference type="AlphaFoldDB" id="A0A2H5QFR7"/>
<gene>
    <name evidence="1" type="ORF">CUMW_225960</name>
</gene>
<name>A0A2H5QFR7_CITUN</name>
<reference evidence="1 2" key="1">
    <citation type="journal article" date="2017" name="Front. Genet.">
        <title>Draft sequencing of the heterozygous diploid genome of Satsuma (Citrus unshiu Marc.) using a hybrid assembly approach.</title>
        <authorList>
            <person name="Shimizu T."/>
            <person name="Tanizawa Y."/>
            <person name="Mochizuki T."/>
            <person name="Nagasaki H."/>
            <person name="Yoshioka T."/>
            <person name="Toyoda A."/>
            <person name="Fujiyama A."/>
            <person name="Kaminuma E."/>
            <person name="Nakamura Y."/>
        </authorList>
    </citation>
    <scope>NUCLEOTIDE SEQUENCE [LARGE SCALE GENOMIC DNA]</scope>
    <source>
        <strain evidence="2">cv. Miyagawa wase</strain>
    </source>
</reference>
<keyword evidence="2" id="KW-1185">Reference proteome</keyword>
<protein>
    <submittedName>
        <fullName evidence="1">Uncharacterized protein</fullName>
    </submittedName>
</protein>
<dbReference type="Proteomes" id="UP000236630">
    <property type="component" value="Unassembled WGS sequence"/>
</dbReference>
<proteinExistence type="predicted"/>
<sequence>MSKLQTYCLDERFRELSLVTLVWLKANDYKDTNVIPLARCMVIRWAYSPIRVSLPQGGHSEKTEYVFVRIYMLFRAN</sequence>